<dbReference type="AlphaFoldDB" id="A0A2M9HQE1"/>
<sequence>MNEQGNETDMSQGRITESKDTAQTGEAGTRGDRNPTDPELALKSARSEAAKLRTRAQEAESQRDQLAQQLAAMQGRLDAARRLSLRHESVFDRVQKSAIDDVIDMLDVESMYDDQGNLDHDKLDADVRGLLKTKPYLGAGLPDSVKEILSQSAPHPIGRTGGDRLQNALIRH</sequence>
<protein>
    <submittedName>
        <fullName evidence="2">Uncharacterized protein</fullName>
    </submittedName>
</protein>
<feature type="region of interest" description="Disordered" evidence="1">
    <location>
        <begin position="1"/>
        <end position="62"/>
    </location>
</feature>
<feature type="compositionally biased region" description="Basic and acidic residues" evidence="1">
    <location>
        <begin position="45"/>
        <end position="62"/>
    </location>
</feature>
<dbReference type="EMBL" id="PGLQ01000003">
    <property type="protein sequence ID" value="PJM79022.1"/>
    <property type="molecule type" value="Genomic_DNA"/>
</dbReference>
<comment type="caution">
    <text evidence="2">The sequence shown here is derived from an EMBL/GenBank/DDBJ whole genome shotgun (WGS) entry which is preliminary data.</text>
</comment>
<feature type="compositionally biased region" description="Polar residues" evidence="1">
    <location>
        <begin position="1"/>
        <end position="26"/>
    </location>
</feature>
<accession>A0A2M9HQE1</accession>
<evidence type="ECO:0000256" key="1">
    <source>
        <dbReference type="SAM" id="MobiDB-lite"/>
    </source>
</evidence>
<dbReference type="RefSeq" id="WP_100496539.1">
    <property type="nucleotide sequence ID" value="NZ_PGLQ01000003.1"/>
</dbReference>
<evidence type="ECO:0000313" key="2">
    <source>
        <dbReference type="EMBL" id="PJM79022.1"/>
    </source>
</evidence>
<dbReference type="Proteomes" id="UP000228755">
    <property type="component" value="Unassembled WGS sequence"/>
</dbReference>
<keyword evidence="3" id="KW-1185">Reference proteome</keyword>
<gene>
    <name evidence="2" type="ORF">CUU80_06700</name>
</gene>
<name>A0A2M9HQE1_9BIFI</name>
<proteinExistence type="predicted"/>
<evidence type="ECO:0000313" key="3">
    <source>
        <dbReference type="Proteomes" id="UP000228755"/>
    </source>
</evidence>
<organism evidence="2 3">
    <name type="scientific">Bifidobacterium scaligerum</name>
    <dbReference type="NCBI Taxonomy" id="2052656"/>
    <lineage>
        <taxon>Bacteria</taxon>
        <taxon>Bacillati</taxon>
        <taxon>Actinomycetota</taxon>
        <taxon>Actinomycetes</taxon>
        <taxon>Bifidobacteriales</taxon>
        <taxon>Bifidobacteriaceae</taxon>
        <taxon>Bifidobacterium</taxon>
    </lineage>
</organism>
<reference evidence="2 3" key="1">
    <citation type="submission" date="2017-11" db="EMBL/GenBank/DDBJ databases">
        <title>Draft genome sequences of strains TRE 1, TRE D, TRE H and TRI 7, isolated from tamarins, belonging to four potential novel Bifidobacterium species.</title>
        <authorList>
            <person name="Mattarelli P."/>
            <person name="Modesto M."/>
            <person name="Bonetti A."/>
            <person name="Puglisi E."/>
            <person name="Morelli L."/>
        </authorList>
    </citation>
    <scope>NUCLEOTIDE SEQUENCE [LARGE SCALE GENOMIC DNA]</scope>
    <source>
        <strain evidence="3">TRED</strain>
    </source>
</reference>